<evidence type="ECO:0000313" key="10">
    <source>
        <dbReference type="EMBL" id="KZD04101.1"/>
    </source>
</evidence>
<dbReference type="RefSeq" id="WP_067558649.1">
    <property type="nucleotide sequence ID" value="NZ_LPXN01000138.1"/>
</dbReference>
<dbReference type="GO" id="GO:0006865">
    <property type="term" value="P:amino acid transport"/>
    <property type="evidence" value="ECO:0007669"/>
    <property type="project" value="UniProtKB-KW"/>
</dbReference>
<dbReference type="PANTHER" id="PTHR11795:SF450">
    <property type="entry name" value="ABC TRANSPORTER PERMEASE PROTEIN"/>
    <property type="match status" value="1"/>
</dbReference>
<reference evidence="10 11" key="1">
    <citation type="submission" date="2015-12" db="EMBL/GenBank/DDBJ databases">
        <title>Genome sequence of Oceanibaculum pacificum MCCC 1A02656.</title>
        <authorList>
            <person name="Lu L."/>
            <person name="Lai Q."/>
            <person name="Shao Z."/>
            <person name="Qian P."/>
        </authorList>
    </citation>
    <scope>NUCLEOTIDE SEQUENCE [LARGE SCALE GENOMIC DNA]</scope>
    <source>
        <strain evidence="10 11">MCCC 1A02656</strain>
    </source>
</reference>
<keyword evidence="5" id="KW-0029">Amino-acid transport</keyword>
<evidence type="ECO:0000256" key="4">
    <source>
        <dbReference type="ARBA" id="ARBA00022692"/>
    </source>
</evidence>
<dbReference type="EMBL" id="LPXN01000138">
    <property type="protein sequence ID" value="KZD04101.1"/>
    <property type="molecule type" value="Genomic_DNA"/>
</dbReference>
<accession>A0A154VS98</accession>
<protein>
    <submittedName>
        <fullName evidence="10">Branched-chain amino acid ABC transporter permease</fullName>
    </submittedName>
</protein>
<dbReference type="CDD" id="cd06582">
    <property type="entry name" value="TM_PBP1_LivH_like"/>
    <property type="match status" value="1"/>
</dbReference>
<organism evidence="10 11">
    <name type="scientific">Oceanibaculum pacificum</name>
    <dbReference type="NCBI Taxonomy" id="580166"/>
    <lineage>
        <taxon>Bacteria</taxon>
        <taxon>Pseudomonadati</taxon>
        <taxon>Pseudomonadota</taxon>
        <taxon>Alphaproteobacteria</taxon>
        <taxon>Rhodospirillales</taxon>
        <taxon>Oceanibaculaceae</taxon>
        <taxon>Oceanibaculum</taxon>
    </lineage>
</organism>
<proteinExistence type="inferred from homology"/>
<comment type="similarity">
    <text evidence="8">Belongs to the binding-protein-dependent transport system permease family. LivHM subfamily.</text>
</comment>
<feature type="transmembrane region" description="Helical" evidence="9">
    <location>
        <begin position="186"/>
        <end position="209"/>
    </location>
</feature>
<keyword evidence="7 9" id="KW-0472">Membrane</keyword>
<feature type="transmembrane region" description="Helical" evidence="9">
    <location>
        <begin position="132"/>
        <end position="157"/>
    </location>
</feature>
<dbReference type="GO" id="GO:0022857">
    <property type="term" value="F:transmembrane transporter activity"/>
    <property type="evidence" value="ECO:0007669"/>
    <property type="project" value="InterPro"/>
</dbReference>
<evidence type="ECO:0000256" key="8">
    <source>
        <dbReference type="ARBA" id="ARBA00037998"/>
    </source>
</evidence>
<gene>
    <name evidence="10" type="ORF">AUP43_03070</name>
</gene>
<dbReference type="STRING" id="580166.AUP43_03070"/>
<comment type="subcellular location">
    <subcellularLocation>
        <location evidence="1">Cell membrane</location>
        <topology evidence="1">Multi-pass membrane protein</topology>
    </subcellularLocation>
</comment>
<dbReference type="InterPro" id="IPR001851">
    <property type="entry name" value="ABC_transp_permease"/>
</dbReference>
<keyword evidence="11" id="KW-1185">Reference proteome</keyword>
<comment type="caution">
    <text evidence="10">The sequence shown here is derived from an EMBL/GenBank/DDBJ whole genome shotgun (WGS) entry which is preliminary data.</text>
</comment>
<evidence type="ECO:0000256" key="5">
    <source>
        <dbReference type="ARBA" id="ARBA00022970"/>
    </source>
</evidence>
<name>A0A154VS98_9PROT</name>
<dbReference type="PANTHER" id="PTHR11795">
    <property type="entry name" value="BRANCHED-CHAIN AMINO ACID TRANSPORT SYSTEM PERMEASE PROTEIN LIVH"/>
    <property type="match status" value="1"/>
</dbReference>
<dbReference type="OrthoDB" id="9778908at2"/>
<evidence type="ECO:0000313" key="11">
    <source>
        <dbReference type="Proteomes" id="UP000076400"/>
    </source>
</evidence>
<dbReference type="InterPro" id="IPR052157">
    <property type="entry name" value="BCAA_transport_permease"/>
</dbReference>
<dbReference type="Proteomes" id="UP000076400">
    <property type="component" value="Unassembled WGS sequence"/>
</dbReference>
<feature type="transmembrane region" description="Helical" evidence="9">
    <location>
        <begin position="6"/>
        <end position="25"/>
    </location>
</feature>
<keyword evidence="3" id="KW-1003">Cell membrane</keyword>
<dbReference type="GO" id="GO:0005886">
    <property type="term" value="C:plasma membrane"/>
    <property type="evidence" value="ECO:0007669"/>
    <property type="project" value="UniProtKB-SubCell"/>
</dbReference>
<keyword evidence="6 9" id="KW-1133">Transmembrane helix</keyword>
<evidence type="ECO:0000256" key="2">
    <source>
        <dbReference type="ARBA" id="ARBA00022448"/>
    </source>
</evidence>
<keyword evidence="2" id="KW-0813">Transport</keyword>
<feature type="transmembrane region" description="Helical" evidence="9">
    <location>
        <begin position="61"/>
        <end position="83"/>
    </location>
</feature>
<feature type="transmembrane region" description="Helical" evidence="9">
    <location>
        <begin position="262"/>
        <end position="285"/>
    </location>
</feature>
<evidence type="ECO:0000256" key="9">
    <source>
        <dbReference type="SAM" id="Phobius"/>
    </source>
</evidence>
<evidence type="ECO:0000256" key="7">
    <source>
        <dbReference type="ARBA" id="ARBA00023136"/>
    </source>
</evidence>
<dbReference type="Pfam" id="PF02653">
    <property type="entry name" value="BPD_transp_2"/>
    <property type="match status" value="1"/>
</dbReference>
<sequence>MLAQLLVSSLTAGAVYALIALGFVLLHNGTGVVHFGYGDQVTFGAYLVLIAQNFVGVPFSAAIMMALLASMALGAAIYAVFMVPLRNASLLARLIATLAIGTALREWLRAFMGPNAWPFPFLLSPAPVEVGGLMLVPANLAIIGVVLVILAGLYLFFEKTLQGKAILAACENRTGASLIGVRVSRVFLVIWVVASLLATVAGILVAPLLTLSPDMGLIAIKGFTAAVLGGFSSLPGAVVGGLLLGVLEALTGAYISTALKDMISYAILIAVILVRPQGLFGGLALKKV</sequence>
<dbReference type="AlphaFoldDB" id="A0A154VS98"/>
<feature type="transmembrane region" description="Helical" evidence="9">
    <location>
        <begin position="90"/>
        <end position="112"/>
    </location>
</feature>
<evidence type="ECO:0000256" key="6">
    <source>
        <dbReference type="ARBA" id="ARBA00022989"/>
    </source>
</evidence>
<evidence type="ECO:0000256" key="1">
    <source>
        <dbReference type="ARBA" id="ARBA00004651"/>
    </source>
</evidence>
<evidence type="ECO:0000256" key="3">
    <source>
        <dbReference type="ARBA" id="ARBA00022475"/>
    </source>
</evidence>
<keyword evidence="4 9" id="KW-0812">Transmembrane</keyword>